<dbReference type="NCBIfam" id="NF033573">
    <property type="entry name" value="transpos_IS200"/>
    <property type="match status" value="1"/>
</dbReference>
<dbReference type="PANTHER" id="PTHR33360">
    <property type="entry name" value="TRANSPOSASE FOR INSERTION SEQUENCE ELEMENT IS200"/>
    <property type="match status" value="1"/>
</dbReference>
<keyword evidence="4" id="KW-1185">Reference proteome</keyword>
<dbReference type="EMBL" id="CP018099">
    <property type="protein sequence ID" value="APF20848.1"/>
    <property type="molecule type" value="Genomic_DNA"/>
</dbReference>
<reference evidence="2 5" key="2">
    <citation type="submission" date="2016-11" db="EMBL/GenBank/DDBJ databases">
        <title>Genomic analysis of Caldithrix abyssi and proposal of a novel bacterial phylum Caldithrichaeota.</title>
        <authorList>
            <person name="Kublanov I."/>
            <person name="Sigalova O."/>
            <person name="Gavrilov S."/>
            <person name="Lebedinsky A."/>
            <person name="Ivanova N."/>
            <person name="Daum C."/>
            <person name="Reddy T."/>
            <person name="Klenk H.P."/>
            <person name="Goker M."/>
            <person name="Reva O."/>
            <person name="Miroshnichenko M."/>
            <person name="Kyprides N."/>
            <person name="Woyke T."/>
            <person name="Gelfand M."/>
        </authorList>
    </citation>
    <scope>NUCLEOTIDE SEQUENCE [LARGE SCALE GENOMIC DNA]</scope>
    <source>
        <strain evidence="2 5">LF13</strain>
    </source>
</reference>
<feature type="domain" description="Transposase IS200-like" evidence="1">
    <location>
        <begin position="6"/>
        <end position="120"/>
    </location>
</feature>
<organism evidence="3 4">
    <name type="scientific">Caldithrix abyssi DSM 13497</name>
    <dbReference type="NCBI Taxonomy" id="880073"/>
    <lineage>
        <taxon>Bacteria</taxon>
        <taxon>Pseudomonadati</taxon>
        <taxon>Calditrichota</taxon>
        <taxon>Calditrichia</taxon>
        <taxon>Calditrichales</taxon>
        <taxon>Calditrichaceae</taxon>
        <taxon>Caldithrix</taxon>
    </lineage>
</organism>
<evidence type="ECO:0000313" key="5">
    <source>
        <dbReference type="Proteomes" id="UP000183868"/>
    </source>
</evidence>
<dbReference type="PANTHER" id="PTHR33360:SF2">
    <property type="entry name" value="TRANSPOSASE FOR INSERTION SEQUENCE ELEMENT IS200"/>
    <property type="match status" value="1"/>
</dbReference>
<dbReference type="Proteomes" id="UP000183868">
    <property type="component" value="Chromosome"/>
</dbReference>
<gene>
    <name evidence="2" type="ORF">Cabys_4103</name>
    <name evidence="3" type="ORF">Calab_1042</name>
</gene>
<sequence length="147" mass="17585">MAKKSHIRCWLHILWGTKNHEKILTEKARLKLSTYFYNYAREKGIHMKINHVSPDHFHALVELPPKMTIEELFHLLKGSSSHWVNQNDIIPQKFAWDSENTAFSVSHSKLKTVENFIAKQEQFHWKMTFRQELDLLLQKHELLRLKT</sequence>
<evidence type="ECO:0000313" key="3">
    <source>
        <dbReference type="EMBL" id="EHO40674.1"/>
    </source>
</evidence>
<reference evidence="3 4" key="1">
    <citation type="submission" date="2011-09" db="EMBL/GenBank/DDBJ databases">
        <title>The permanent draft genome of Caldithrix abyssi DSM 13497.</title>
        <authorList>
            <consortium name="US DOE Joint Genome Institute (JGI-PGF)"/>
            <person name="Lucas S."/>
            <person name="Han J."/>
            <person name="Lapidus A."/>
            <person name="Bruce D."/>
            <person name="Goodwin L."/>
            <person name="Pitluck S."/>
            <person name="Peters L."/>
            <person name="Kyrpides N."/>
            <person name="Mavromatis K."/>
            <person name="Ivanova N."/>
            <person name="Mikhailova N."/>
            <person name="Chertkov O."/>
            <person name="Detter J.C."/>
            <person name="Tapia R."/>
            <person name="Han C."/>
            <person name="Land M."/>
            <person name="Hauser L."/>
            <person name="Markowitz V."/>
            <person name="Cheng J.-F."/>
            <person name="Hugenholtz P."/>
            <person name="Woyke T."/>
            <person name="Wu D."/>
            <person name="Spring S."/>
            <person name="Brambilla E."/>
            <person name="Klenk H.-P."/>
            <person name="Eisen J.A."/>
        </authorList>
    </citation>
    <scope>NUCLEOTIDE SEQUENCE [LARGE SCALE GENOMIC DNA]</scope>
    <source>
        <strain evidence="3 4">DSM 13497</strain>
    </source>
</reference>
<dbReference type="STRING" id="880073.Cabys_4103"/>
<dbReference type="Gene3D" id="3.30.70.1290">
    <property type="entry name" value="Transposase IS200-like"/>
    <property type="match status" value="1"/>
</dbReference>
<dbReference type="InterPro" id="IPR002686">
    <property type="entry name" value="Transposase_17"/>
</dbReference>
<accession>H1XVU7</accession>
<dbReference type="GO" id="GO:0004803">
    <property type="term" value="F:transposase activity"/>
    <property type="evidence" value="ECO:0007669"/>
    <property type="project" value="InterPro"/>
</dbReference>
<dbReference type="InParanoid" id="H1XVU7"/>
<dbReference type="SMART" id="SM01321">
    <property type="entry name" value="Y1_Tnp"/>
    <property type="match status" value="1"/>
</dbReference>
<dbReference type="SUPFAM" id="SSF143422">
    <property type="entry name" value="Transposase IS200-like"/>
    <property type="match status" value="1"/>
</dbReference>
<dbReference type="OrthoDB" id="9797997at2"/>
<evidence type="ECO:0000313" key="4">
    <source>
        <dbReference type="Proteomes" id="UP000004671"/>
    </source>
</evidence>
<protein>
    <submittedName>
        <fullName evidence="2">REP element-mobilizing transposase RayT</fullName>
    </submittedName>
</protein>
<dbReference type="KEGG" id="caby:Cabys_4103"/>
<dbReference type="EMBL" id="CM001402">
    <property type="protein sequence ID" value="EHO40674.1"/>
    <property type="molecule type" value="Genomic_DNA"/>
</dbReference>
<dbReference type="AlphaFoldDB" id="H1XVU7"/>
<dbReference type="eggNOG" id="COG1943">
    <property type="taxonomic scope" value="Bacteria"/>
</dbReference>
<dbReference type="PaxDb" id="880073-Calab_1042"/>
<dbReference type="GO" id="GO:0006313">
    <property type="term" value="P:DNA transposition"/>
    <property type="evidence" value="ECO:0007669"/>
    <property type="project" value="InterPro"/>
</dbReference>
<dbReference type="Proteomes" id="UP000004671">
    <property type="component" value="Chromosome"/>
</dbReference>
<dbReference type="Pfam" id="PF01797">
    <property type="entry name" value="Y1_Tnp"/>
    <property type="match status" value="1"/>
</dbReference>
<dbReference type="HOGENOM" id="CLU_101320_1_0_0"/>
<proteinExistence type="predicted"/>
<evidence type="ECO:0000259" key="1">
    <source>
        <dbReference type="SMART" id="SM01321"/>
    </source>
</evidence>
<dbReference type="InterPro" id="IPR036515">
    <property type="entry name" value="Transposase_17_sf"/>
</dbReference>
<dbReference type="RefSeq" id="WP_006927698.1">
    <property type="nucleotide sequence ID" value="NZ_CM001402.1"/>
</dbReference>
<dbReference type="GO" id="GO:0003677">
    <property type="term" value="F:DNA binding"/>
    <property type="evidence" value="ECO:0007669"/>
    <property type="project" value="InterPro"/>
</dbReference>
<evidence type="ECO:0000313" key="2">
    <source>
        <dbReference type="EMBL" id="APF20848.1"/>
    </source>
</evidence>
<name>H1XVU7_CALAY</name>